<sequence>MSHLVISRFDLNAASFPPKQLGSSSLLLHLQLLVAWLPCKRMNDFGALTGRVTACSFWLLVISRVVVGVSGDIFLGE</sequence>
<organism evidence="1 2">
    <name type="scientific">Caerostris extrusa</name>
    <name type="common">Bark spider</name>
    <name type="synonym">Caerostris bankana</name>
    <dbReference type="NCBI Taxonomy" id="172846"/>
    <lineage>
        <taxon>Eukaryota</taxon>
        <taxon>Metazoa</taxon>
        <taxon>Ecdysozoa</taxon>
        <taxon>Arthropoda</taxon>
        <taxon>Chelicerata</taxon>
        <taxon>Arachnida</taxon>
        <taxon>Araneae</taxon>
        <taxon>Araneomorphae</taxon>
        <taxon>Entelegynae</taxon>
        <taxon>Araneoidea</taxon>
        <taxon>Araneidae</taxon>
        <taxon>Caerostris</taxon>
    </lineage>
</organism>
<name>A0AAV4RKT2_CAEEX</name>
<dbReference type="Proteomes" id="UP001054945">
    <property type="component" value="Unassembled WGS sequence"/>
</dbReference>
<comment type="caution">
    <text evidence="1">The sequence shown here is derived from an EMBL/GenBank/DDBJ whole genome shotgun (WGS) entry which is preliminary data.</text>
</comment>
<evidence type="ECO:0000313" key="1">
    <source>
        <dbReference type="EMBL" id="GIY21496.1"/>
    </source>
</evidence>
<gene>
    <name evidence="1" type="ORF">CEXT_643431</name>
</gene>
<proteinExistence type="predicted"/>
<evidence type="ECO:0000313" key="2">
    <source>
        <dbReference type="Proteomes" id="UP001054945"/>
    </source>
</evidence>
<dbReference type="AlphaFoldDB" id="A0AAV4RKT2"/>
<keyword evidence="2" id="KW-1185">Reference proteome</keyword>
<protein>
    <submittedName>
        <fullName evidence="1">Uncharacterized protein</fullName>
    </submittedName>
</protein>
<reference evidence="1 2" key="1">
    <citation type="submission" date="2021-06" db="EMBL/GenBank/DDBJ databases">
        <title>Caerostris extrusa draft genome.</title>
        <authorList>
            <person name="Kono N."/>
            <person name="Arakawa K."/>
        </authorList>
    </citation>
    <scope>NUCLEOTIDE SEQUENCE [LARGE SCALE GENOMIC DNA]</scope>
</reference>
<dbReference type="EMBL" id="BPLR01008025">
    <property type="protein sequence ID" value="GIY21496.1"/>
    <property type="molecule type" value="Genomic_DNA"/>
</dbReference>
<accession>A0AAV4RKT2</accession>